<proteinExistence type="predicted"/>
<dbReference type="HOGENOM" id="CLU_1765583_0_0_6"/>
<dbReference type="Pfam" id="PF11456">
    <property type="entry name" value="DUF3019"/>
    <property type="match status" value="1"/>
</dbReference>
<dbReference type="KEGG" id="kge:TQ33_1661"/>
<sequence length="147" mass="16607">MKKMGITSHLITLYILLGMCAAYAHQDNPWKIQPEENTTKDANLVITPSICVIKEVGEICQQKLTILFTSKQRRDICIYNSRDVEPLWCDGKVKEVTLEVSVKVNSSINLLARDSDTNTILASSTFSLNLFQPVKKRPKRHYGIGIL</sequence>
<dbReference type="OrthoDB" id="6197299at2"/>
<reference evidence="2 3" key="1">
    <citation type="submission" date="2015-02" db="EMBL/GenBank/DDBJ databases">
        <title>Complete genome sequence of Kangiella geojedonensis strain YCS-5T.</title>
        <authorList>
            <person name="Kim K.M."/>
        </authorList>
    </citation>
    <scope>NUCLEOTIDE SEQUENCE [LARGE SCALE GENOMIC DNA]</scope>
    <source>
        <strain evidence="2 3">YCS-5</strain>
    </source>
</reference>
<dbReference type="EMBL" id="CP010975">
    <property type="protein sequence ID" value="AKE52603.1"/>
    <property type="molecule type" value="Genomic_DNA"/>
</dbReference>
<feature type="chain" id="PRO_5002508951" description="DUF3019 domain-containing protein" evidence="1">
    <location>
        <begin position="25"/>
        <end position="147"/>
    </location>
</feature>
<dbReference type="InterPro" id="IPR021559">
    <property type="entry name" value="DUF3019"/>
</dbReference>
<keyword evidence="3" id="KW-1185">Reference proteome</keyword>
<dbReference type="Proteomes" id="UP000034071">
    <property type="component" value="Chromosome"/>
</dbReference>
<dbReference type="STRING" id="914150.TQ33_1661"/>
<gene>
    <name evidence="2" type="ORF">TQ33_1661</name>
</gene>
<keyword evidence="1" id="KW-0732">Signal</keyword>
<protein>
    <recommendedName>
        <fullName evidence="4">DUF3019 domain-containing protein</fullName>
    </recommendedName>
</protein>
<evidence type="ECO:0008006" key="4">
    <source>
        <dbReference type="Google" id="ProtNLM"/>
    </source>
</evidence>
<evidence type="ECO:0000256" key="1">
    <source>
        <dbReference type="SAM" id="SignalP"/>
    </source>
</evidence>
<evidence type="ECO:0000313" key="2">
    <source>
        <dbReference type="EMBL" id="AKE52603.1"/>
    </source>
</evidence>
<dbReference type="AlphaFoldDB" id="A0A0F6RCP7"/>
<evidence type="ECO:0000313" key="3">
    <source>
        <dbReference type="Proteomes" id="UP000034071"/>
    </source>
</evidence>
<feature type="signal peptide" evidence="1">
    <location>
        <begin position="1"/>
        <end position="24"/>
    </location>
</feature>
<organism evidence="2 3">
    <name type="scientific">Kangiella geojedonensis</name>
    <dbReference type="NCBI Taxonomy" id="914150"/>
    <lineage>
        <taxon>Bacteria</taxon>
        <taxon>Pseudomonadati</taxon>
        <taxon>Pseudomonadota</taxon>
        <taxon>Gammaproteobacteria</taxon>
        <taxon>Kangiellales</taxon>
        <taxon>Kangiellaceae</taxon>
        <taxon>Kangiella</taxon>
    </lineage>
</organism>
<name>A0A0F6RCP7_9GAMM</name>
<accession>A0A0F6RCP7</accession>